<evidence type="ECO:0000259" key="6">
    <source>
        <dbReference type="Pfam" id="PF25989"/>
    </source>
</evidence>
<keyword evidence="4" id="KW-0472">Membrane</keyword>
<comment type="caution">
    <text evidence="7">The sequence shown here is derived from an EMBL/GenBank/DDBJ whole genome shotgun (WGS) entry which is preliminary data.</text>
</comment>
<dbReference type="GO" id="GO:0030313">
    <property type="term" value="C:cell envelope"/>
    <property type="evidence" value="ECO:0007669"/>
    <property type="project" value="UniProtKB-SubCell"/>
</dbReference>
<reference evidence="7" key="2">
    <citation type="journal article" date="2019" name="Genome Biol. Evol.">
        <title>Day and night: Metabolic profiles and evolutionary relationships of six axenic non-marine cyanobacteria.</title>
        <authorList>
            <person name="Will S.E."/>
            <person name="Henke P."/>
            <person name="Boedeker C."/>
            <person name="Huang S."/>
            <person name="Brinkmann H."/>
            <person name="Rohde M."/>
            <person name="Jarek M."/>
            <person name="Friedl T."/>
            <person name="Seufert S."/>
            <person name="Schumacher M."/>
            <person name="Overmann J."/>
            <person name="Neumann-Schaal M."/>
            <person name="Petersen J."/>
        </authorList>
    </citation>
    <scope>NUCLEOTIDE SEQUENCE [LARGE SCALE GENOMIC DNA]</scope>
    <source>
        <strain evidence="7">PCC 7102</strain>
    </source>
</reference>
<dbReference type="Pfam" id="PF25917">
    <property type="entry name" value="BSH_RND"/>
    <property type="match status" value="1"/>
</dbReference>
<dbReference type="RefSeq" id="WP_127084567.1">
    <property type="nucleotide sequence ID" value="NZ_RSCL01000018.1"/>
</dbReference>
<evidence type="ECO:0000256" key="3">
    <source>
        <dbReference type="SAM" id="Coils"/>
    </source>
</evidence>
<gene>
    <name evidence="7" type="ORF">DSM106972_063660</name>
</gene>
<dbReference type="SUPFAM" id="SSF111369">
    <property type="entry name" value="HlyD-like secretion proteins"/>
    <property type="match status" value="1"/>
</dbReference>
<keyword evidence="4" id="KW-1133">Transmembrane helix</keyword>
<keyword evidence="4" id="KW-0812">Transmembrane</keyword>
<dbReference type="InterPro" id="IPR058637">
    <property type="entry name" value="YknX-like_C"/>
</dbReference>
<proteinExistence type="predicted"/>
<evidence type="ECO:0000313" key="7">
    <source>
        <dbReference type="EMBL" id="RUT01743.1"/>
    </source>
</evidence>
<evidence type="ECO:0000256" key="2">
    <source>
        <dbReference type="ARBA" id="ARBA00023054"/>
    </source>
</evidence>
<dbReference type="InterPro" id="IPR050465">
    <property type="entry name" value="UPF0194_transport"/>
</dbReference>
<dbReference type="InterPro" id="IPR058625">
    <property type="entry name" value="MdtA-like_BSH"/>
</dbReference>
<accession>A0A433V6L8</accession>
<dbReference type="Gene3D" id="2.40.30.170">
    <property type="match status" value="1"/>
</dbReference>
<dbReference type="PANTHER" id="PTHR32347:SF29">
    <property type="entry name" value="UPF0194 MEMBRANE PROTEIN YBHG"/>
    <property type="match status" value="1"/>
</dbReference>
<dbReference type="Gene3D" id="1.10.287.470">
    <property type="entry name" value="Helix hairpin bin"/>
    <property type="match status" value="1"/>
</dbReference>
<comment type="subcellular location">
    <subcellularLocation>
        <location evidence="1">Cell envelope</location>
    </subcellularLocation>
</comment>
<dbReference type="PANTHER" id="PTHR32347">
    <property type="entry name" value="EFFLUX SYSTEM COMPONENT YKNX-RELATED"/>
    <property type="match status" value="1"/>
</dbReference>
<organism evidence="7 8">
    <name type="scientific">Dulcicalothrix desertica PCC 7102</name>
    <dbReference type="NCBI Taxonomy" id="232991"/>
    <lineage>
        <taxon>Bacteria</taxon>
        <taxon>Bacillati</taxon>
        <taxon>Cyanobacteriota</taxon>
        <taxon>Cyanophyceae</taxon>
        <taxon>Nostocales</taxon>
        <taxon>Calotrichaceae</taxon>
        <taxon>Dulcicalothrix</taxon>
    </lineage>
</organism>
<dbReference type="OrthoDB" id="9791520at2"/>
<evidence type="ECO:0000256" key="4">
    <source>
        <dbReference type="SAM" id="Phobius"/>
    </source>
</evidence>
<dbReference type="Pfam" id="PF25989">
    <property type="entry name" value="YknX_C"/>
    <property type="match status" value="1"/>
</dbReference>
<name>A0A433V6L8_9CYAN</name>
<keyword evidence="8" id="KW-1185">Reference proteome</keyword>
<evidence type="ECO:0000259" key="5">
    <source>
        <dbReference type="Pfam" id="PF25917"/>
    </source>
</evidence>
<dbReference type="Gene3D" id="2.40.420.20">
    <property type="match status" value="1"/>
</dbReference>
<dbReference type="Gene3D" id="2.40.50.100">
    <property type="match status" value="2"/>
</dbReference>
<feature type="domain" description="Multidrug resistance protein MdtA-like barrel-sandwich hybrid" evidence="5">
    <location>
        <begin position="88"/>
        <end position="304"/>
    </location>
</feature>
<keyword evidence="2 3" id="KW-0175">Coiled coil</keyword>
<sequence length="470" mass="52330">MKLLPSRWLKEQPNENEPISETKRLRKRLPKISPKLFIYFTIAFTTVVLIVQAFRPTPIPVDTRRLSRGELQVSVNAEGKTRVRNRYTISAPVDGRLARIELDEGDKVEQGAVVARIDPLPLTSSVKEALGRLAEWRAQRQGVATQRPKPANLEQAQKRIQAALATQQQAEARVVQAQAALEQAQRDTQRAQQLQTSGAIPRQNREVAELNQITKAKELETVKLAAKASANEVEVARATLLVLQQEQKDPDYLLKVYDARIASVEAELSKLRDEAARTNIYSPVSGQVLRVQKESAQFVTSGTPVLEVGNISQLELVIDVLSSDATKIQIGDTILIDQGGDIQAIKAKVRRIEPSAFTKVSALGVEEQRVNVIGDFVDTAKSLGDAYRVDVKIIIWDGKSILKAPLSSLFRCGQSWCTFVIKDGKAVRRLVQVGRRSDFEAEIRRGLKEEELVILHPSEQIHDGSEIKLR</sequence>
<evidence type="ECO:0000313" key="8">
    <source>
        <dbReference type="Proteomes" id="UP000271624"/>
    </source>
</evidence>
<evidence type="ECO:0000256" key="1">
    <source>
        <dbReference type="ARBA" id="ARBA00004196"/>
    </source>
</evidence>
<feature type="coiled-coil region" evidence="3">
    <location>
        <begin position="153"/>
        <end position="194"/>
    </location>
</feature>
<dbReference type="AlphaFoldDB" id="A0A433V6L8"/>
<dbReference type="EMBL" id="RSCL01000018">
    <property type="protein sequence ID" value="RUT01743.1"/>
    <property type="molecule type" value="Genomic_DNA"/>
</dbReference>
<feature type="transmembrane region" description="Helical" evidence="4">
    <location>
        <begin position="36"/>
        <end position="54"/>
    </location>
</feature>
<feature type="domain" description="YknX-like C-terminal permuted SH3-like" evidence="6">
    <location>
        <begin position="403"/>
        <end position="468"/>
    </location>
</feature>
<protein>
    <submittedName>
        <fullName evidence="7">RND transporter</fullName>
    </submittedName>
</protein>
<reference evidence="7" key="1">
    <citation type="submission" date="2018-12" db="EMBL/GenBank/DDBJ databases">
        <authorList>
            <person name="Will S."/>
            <person name="Neumann-Schaal M."/>
            <person name="Henke P."/>
        </authorList>
    </citation>
    <scope>NUCLEOTIDE SEQUENCE</scope>
    <source>
        <strain evidence="7">PCC 7102</strain>
    </source>
</reference>
<dbReference type="Proteomes" id="UP000271624">
    <property type="component" value="Unassembled WGS sequence"/>
</dbReference>